<dbReference type="RefSeq" id="WP_145446082.1">
    <property type="nucleotide sequence ID" value="NZ_CP036280.1"/>
</dbReference>
<dbReference type="AlphaFoldDB" id="A0A518BY26"/>
<feature type="domain" description="C4-type zinc ribbon" evidence="2">
    <location>
        <begin position="205"/>
        <end position="237"/>
    </location>
</feature>
<name>A0A518BY26_9BACT</name>
<keyword evidence="1" id="KW-0175">Coiled coil</keyword>
<accession>A0A518BY26</accession>
<dbReference type="Pfam" id="PF24481">
    <property type="entry name" value="CT398_CC"/>
    <property type="match status" value="1"/>
</dbReference>
<proteinExistence type="predicted"/>
<dbReference type="Gene3D" id="1.10.287.1490">
    <property type="match status" value="1"/>
</dbReference>
<gene>
    <name evidence="4" type="ORF">Pan265_17460</name>
</gene>
<evidence type="ECO:0000259" key="3">
    <source>
        <dbReference type="Pfam" id="PF24481"/>
    </source>
</evidence>
<dbReference type="InterPro" id="IPR003743">
    <property type="entry name" value="Zf-RING_7"/>
</dbReference>
<dbReference type="InterPro" id="IPR056003">
    <property type="entry name" value="CT398_CC_hairpin"/>
</dbReference>
<feature type="coiled-coil region" evidence="1">
    <location>
        <begin position="103"/>
        <end position="144"/>
    </location>
</feature>
<dbReference type="EMBL" id="CP036280">
    <property type="protein sequence ID" value="QDU71887.1"/>
    <property type="molecule type" value="Genomic_DNA"/>
</dbReference>
<dbReference type="KEGG" id="mcad:Pan265_17460"/>
<dbReference type="Pfam" id="PF02591">
    <property type="entry name" value="Zn_ribbon_9"/>
    <property type="match status" value="1"/>
</dbReference>
<dbReference type="Proteomes" id="UP000320386">
    <property type="component" value="Chromosome"/>
</dbReference>
<keyword evidence="5" id="KW-1185">Reference proteome</keyword>
<reference evidence="4 5" key="1">
    <citation type="submission" date="2019-02" db="EMBL/GenBank/DDBJ databases">
        <title>Deep-cultivation of Planctomycetes and their phenomic and genomic characterization uncovers novel biology.</title>
        <authorList>
            <person name="Wiegand S."/>
            <person name="Jogler M."/>
            <person name="Boedeker C."/>
            <person name="Pinto D."/>
            <person name="Vollmers J."/>
            <person name="Rivas-Marin E."/>
            <person name="Kohn T."/>
            <person name="Peeters S.H."/>
            <person name="Heuer A."/>
            <person name="Rast P."/>
            <person name="Oberbeckmann S."/>
            <person name="Bunk B."/>
            <person name="Jeske O."/>
            <person name="Meyerdierks A."/>
            <person name="Storesund J.E."/>
            <person name="Kallscheuer N."/>
            <person name="Luecker S."/>
            <person name="Lage O.M."/>
            <person name="Pohl T."/>
            <person name="Merkel B.J."/>
            <person name="Hornburger P."/>
            <person name="Mueller R.-W."/>
            <person name="Bruemmer F."/>
            <person name="Labrenz M."/>
            <person name="Spormann A.M."/>
            <person name="Op den Camp H."/>
            <person name="Overmann J."/>
            <person name="Amann R."/>
            <person name="Jetten M.S.M."/>
            <person name="Mascher T."/>
            <person name="Medema M.H."/>
            <person name="Devos D.P."/>
            <person name="Kaster A.-K."/>
            <person name="Ovreas L."/>
            <person name="Rohde M."/>
            <person name="Galperin M.Y."/>
            <person name="Jogler C."/>
        </authorList>
    </citation>
    <scope>NUCLEOTIDE SEQUENCE [LARGE SCALE GENOMIC DNA]</scope>
    <source>
        <strain evidence="4 5">Pan265</strain>
    </source>
</reference>
<feature type="coiled-coil region" evidence="1">
    <location>
        <begin position="24"/>
        <end position="65"/>
    </location>
</feature>
<evidence type="ECO:0000259" key="2">
    <source>
        <dbReference type="Pfam" id="PF02591"/>
    </source>
</evidence>
<protein>
    <submittedName>
        <fullName evidence="4">Zinc ribbon domain protein</fullName>
    </submittedName>
</protein>
<organism evidence="4 5">
    <name type="scientific">Mucisphaera calidilacus</name>
    <dbReference type="NCBI Taxonomy" id="2527982"/>
    <lineage>
        <taxon>Bacteria</taxon>
        <taxon>Pseudomonadati</taxon>
        <taxon>Planctomycetota</taxon>
        <taxon>Phycisphaerae</taxon>
        <taxon>Phycisphaerales</taxon>
        <taxon>Phycisphaeraceae</taxon>
        <taxon>Mucisphaera</taxon>
    </lineage>
</organism>
<evidence type="ECO:0000313" key="5">
    <source>
        <dbReference type="Proteomes" id="UP000320386"/>
    </source>
</evidence>
<evidence type="ECO:0000256" key="1">
    <source>
        <dbReference type="SAM" id="Coils"/>
    </source>
</evidence>
<feature type="domain" description="CT398-like coiled coil hairpin" evidence="3">
    <location>
        <begin position="28"/>
        <end position="184"/>
    </location>
</feature>
<evidence type="ECO:0000313" key="4">
    <source>
        <dbReference type="EMBL" id="QDU71887.1"/>
    </source>
</evidence>
<dbReference type="OrthoDB" id="260976at2"/>
<sequence>MALQDRIRDLSLADQAVRGLSGRLEANQRRQKSQQRKLDQLLNKAAEVSEQLKQQQAIVTTMEKQIGEIDLKVAKHREQMNTVTSNKEYSALLVEMNTLKVEKTKIEEKMLVEMERLEELKNQAAELDEQSGNHKKLVQKAEADVIEAREEVGVKLDEAIAEREKATIDIPPDVLTMFERLGESYEGEAVAPIEEQDRRRREYNCGGCFMSLPVEIINGLIMRRDEVITCPSCRRILYIKQDLMQAIGAKGG</sequence>